<keyword evidence="2" id="KW-0547">Nucleotide-binding</keyword>
<protein>
    <submittedName>
        <fullName evidence="2">ATP-binding protein</fullName>
    </submittedName>
</protein>
<gene>
    <name evidence="2" type="ORF">EGD98_17620</name>
</gene>
<dbReference type="PANTHER" id="PTHR23336">
    <property type="entry name" value="ZINC FINGER CW-TYPE COILED-COIL DOMAIN PROTEIN 3"/>
    <property type="match status" value="1"/>
</dbReference>
<dbReference type="AlphaFoldDB" id="A0A8J7YH92"/>
<feature type="compositionally biased region" description="Basic and acidic residues" evidence="1">
    <location>
        <begin position="546"/>
        <end position="556"/>
    </location>
</feature>
<dbReference type="Pfam" id="PF13589">
    <property type="entry name" value="HATPase_c_3"/>
    <property type="match status" value="1"/>
</dbReference>
<dbReference type="Gene3D" id="3.30.565.10">
    <property type="entry name" value="Histidine kinase-like ATPase, C-terminal domain"/>
    <property type="match status" value="1"/>
</dbReference>
<dbReference type="EMBL" id="RKLQ01000004">
    <property type="protein sequence ID" value="MBX0305482.1"/>
    <property type="molecule type" value="Genomic_DNA"/>
</dbReference>
<feature type="compositionally biased region" description="Polar residues" evidence="1">
    <location>
        <begin position="633"/>
        <end position="644"/>
    </location>
</feature>
<evidence type="ECO:0000313" key="3">
    <source>
        <dbReference type="Proteomes" id="UP000783863"/>
    </source>
</evidence>
<feature type="compositionally biased region" description="Polar residues" evidence="1">
    <location>
        <begin position="13"/>
        <end position="24"/>
    </location>
</feature>
<dbReference type="GO" id="GO:0016887">
    <property type="term" value="F:ATP hydrolysis activity"/>
    <property type="evidence" value="ECO:0007669"/>
    <property type="project" value="InterPro"/>
</dbReference>
<organism evidence="2 3">
    <name type="scientific">Haloarcula salinisoli</name>
    <dbReference type="NCBI Taxonomy" id="2487746"/>
    <lineage>
        <taxon>Archaea</taxon>
        <taxon>Methanobacteriati</taxon>
        <taxon>Methanobacteriota</taxon>
        <taxon>Stenosarchaea group</taxon>
        <taxon>Halobacteria</taxon>
        <taxon>Halobacteriales</taxon>
        <taxon>Haloarculaceae</taxon>
        <taxon>Haloarcula</taxon>
    </lineage>
</organism>
<dbReference type="PANTHER" id="PTHR23336:SF76">
    <property type="entry name" value="MORC S5 DOMAIN-CONTAINING PROTEIN"/>
    <property type="match status" value="1"/>
</dbReference>
<dbReference type="InterPro" id="IPR045261">
    <property type="entry name" value="MORC_ATPase"/>
</dbReference>
<dbReference type="SUPFAM" id="SSF55874">
    <property type="entry name" value="ATPase domain of HSP90 chaperone/DNA topoisomerase II/histidine kinase"/>
    <property type="match status" value="1"/>
</dbReference>
<sequence length="704" mass="79409">MPEERKLPDSETMDLSPSKETYRSIQSDVSPVGAIKELIDNALDNWERVHGRQTDLDIDITYDPSEDLFEITDNSGGLEEDQIGKLFALGESTKETVNTPIGAYGVGAKKAIVKLGRNAELRSRYKEQEFGYGFSISEEWIEKPEDWEVEKRPYTDMEAGTTTISITDLALDLDEAGEEMDVDASGIDTEQFIDGLRHQLSQTYEVFLQSSPDFTGHLSISLNGEEVRVPEPIDWSFTPFDGFHPRSYENITLRRHNLDHDVSITIQVGLMATANEDEAGTDIFCQNRKVITGNTDAKGGYNTEHTENVGEVGPSRGRLKVRLFFKTTGDAERLPWDTQKNDIDEYDSLMQEVYEEWFDSIVEPYWRAARYSTFPAAFLQPYSSTGEWQANNGHLYEFDYRGRQRVNDKPNRDYDDKDWLEQTIDTHVEAGITAPHLVDERFRPTYREIVNDTNVAEVEEVALNKLVPVPDCPADTSDKELADTIEEVRATAQEDANRGRRQNFSDEWWVPVYKAYLRHYADYDSLTSVASNDGVESVESEEDDPANEKTPARGDTTESENSDSDSQATLGSHQESQTDSEVTEDETDGETPRETQTTGHTTTEDASETISSDTDSSDSSDSSESENDNNTSQEIPESSQNSQGPDDLKGHRQSKPDKKTVVLDFDLDDWQQLCAYLGVDSDSDIEEDVEPELKRVILSELLDN</sequence>
<feature type="compositionally biased region" description="Acidic residues" evidence="1">
    <location>
        <begin position="615"/>
        <end position="627"/>
    </location>
</feature>
<dbReference type="GO" id="GO:0005524">
    <property type="term" value="F:ATP binding"/>
    <property type="evidence" value="ECO:0007669"/>
    <property type="project" value="UniProtKB-KW"/>
</dbReference>
<feature type="region of interest" description="Disordered" evidence="1">
    <location>
        <begin position="1"/>
        <end position="24"/>
    </location>
</feature>
<reference evidence="2" key="1">
    <citation type="submission" date="2021-06" db="EMBL/GenBank/DDBJ databases">
        <title>Halomicroarcula sp. F24A a new haloarchaeum isolated from saline soil.</title>
        <authorList>
            <person name="Duran-Viseras A."/>
            <person name="Sanchez-Porro C."/>
            <person name="Ventosa A."/>
        </authorList>
    </citation>
    <scope>NUCLEOTIDE SEQUENCE</scope>
    <source>
        <strain evidence="2">F24A</strain>
    </source>
</reference>
<keyword evidence="2" id="KW-0067">ATP-binding</keyword>
<name>A0A8J7YH92_9EURY</name>
<keyword evidence="3" id="KW-1185">Reference proteome</keyword>
<feature type="region of interest" description="Disordered" evidence="1">
    <location>
        <begin position="532"/>
        <end position="657"/>
    </location>
</feature>
<accession>A0A8J7YH92</accession>
<feature type="compositionally biased region" description="Basic and acidic residues" evidence="1">
    <location>
        <begin position="646"/>
        <end position="657"/>
    </location>
</feature>
<dbReference type="RefSeq" id="WP_220589715.1">
    <property type="nucleotide sequence ID" value="NZ_RKLQ01000004.1"/>
</dbReference>
<evidence type="ECO:0000313" key="2">
    <source>
        <dbReference type="EMBL" id="MBX0305482.1"/>
    </source>
</evidence>
<evidence type="ECO:0000256" key="1">
    <source>
        <dbReference type="SAM" id="MobiDB-lite"/>
    </source>
</evidence>
<comment type="caution">
    <text evidence="2">The sequence shown here is derived from an EMBL/GenBank/DDBJ whole genome shotgun (WGS) entry which is preliminary data.</text>
</comment>
<feature type="compositionally biased region" description="Acidic residues" evidence="1">
    <location>
        <begin position="536"/>
        <end position="545"/>
    </location>
</feature>
<dbReference type="InterPro" id="IPR036890">
    <property type="entry name" value="HATPase_C_sf"/>
</dbReference>
<dbReference type="Proteomes" id="UP000783863">
    <property type="component" value="Unassembled WGS sequence"/>
</dbReference>
<feature type="compositionally biased region" description="Polar residues" evidence="1">
    <location>
        <begin position="567"/>
        <end position="580"/>
    </location>
</feature>
<proteinExistence type="predicted"/>